<keyword evidence="4" id="KW-1185">Reference proteome</keyword>
<feature type="chain" id="PRO_5022063133" evidence="2">
    <location>
        <begin position="16"/>
        <end position="328"/>
    </location>
</feature>
<dbReference type="EMBL" id="VOBQ01000008">
    <property type="protein sequence ID" value="TWO71451.1"/>
    <property type="molecule type" value="Genomic_DNA"/>
</dbReference>
<evidence type="ECO:0000313" key="4">
    <source>
        <dbReference type="Proteomes" id="UP000318199"/>
    </source>
</evidence>
<feature type="coiled-coil region" evidence="1">
    <location>
        <begin position="205"/>
        <end position="246"/>
    </location>
</feature>
<evidence type="ECO:0000313" key="3">
    <source>
        <dbReference type="EMBL" id="TWO71451.1"/>
    </source>
</evidence>
<name>A0A562ZSV1_9BURK</name>
<dbReference type="Proteomes" id="UP000318199">
    <property type="component" value="Unassembled WGS sequence"/>
</dbReference>
<evidence type="ECO:0000256" key="1">
    <source>
        <dbReference type="SAM" id="Coils"/>
    </source>
</evidence>
<keyword evidence="2" id="KW-0732">Signal</keyword>
<organism evidence="3 4">
    <name type="scientific">Caenimonas sedimenti</name>
    <dbReference type="NCBI Taxonomy" id="2596921"/>
    <lineage>
        <taxon>Bacteria</taxon>
        <taxon>Pseudomonadati</taxon>
        <taxon>Pseudomonadota</taxon>
        <taxon>Betaproteobacteria</taxon>
        <taxon>Burkholderiales</taxon>
        <taxon>Comamonadaceae</taxon>
        <taxon>Caenimonas</taxon>
    </lineage>
</organism>
<sequence length="328" mass="35857">MKLAQLFILTFAVLAAGCTTKPSDAEIQQALVAHLPEKHKTVLQVDQVQSESSGMGDDLVVKFKARVSTREPLYMPADMAQAAKAAGADLEAVARLEEALKTLTAVAKEPLQADIERATSRPQFFLVATPAQTGMDWYGSFKAKKVVDKWITSQFQEDVPLKLDGLPSATLPAGAVLPQAAEQWFAETRRAQLALLARLDDAKRIAQKDAELAAAQAATEQARAAADHERQQKEQLANTMERQARRLPISVNARQSAIGKGQVMVLETRQPITVRLEVRRGAQSFTRDLQLAPGRKIEIGHLEGWAFASGDQVQISNPGFDPARFTVR</sequence>
<feature type="signal peptide" evidence="2">
    <location>
        <begin position="1"/>
        <end position="15"/>
    </location>
</feature>
<protein>
    <submittedName>
        <fullName evidence="3">Uncharacterized protein</fullName>
    </submittedName>
</protein>
<reference evidence="3 4" key="1">
    <citation type="submission" date="2019-07" db="EMBL/GenBank/DDBJ databases">
        <title>Caenimonas sedimenti sp. nov., isolated from activated sludge.</title>
        <authorList>
            <person name="Xu J."/>
        </authorList>
    </citation>
    <scope>NUCLEOTIDE SEQUENCE [LARGE SCALE GENOMIC DNA]</scope>
    <source>
        <strain evidence="3 4">HX-9-20</strain>
    </source>
</reference>
<evidence type="ECO:0000256" key="2">
    <source>
        <dbReference type="SAM" id="SignalP"/>
    </source>
</evidence>
<dbReference type="OrthoDB" id="8560871at2"/>
<gene>
    <name evidence="3" type="ORF">FN976_11080</name>
</gene>
<accession>A0A562ZSV1</accession>
<comment type="caution">
    <text evidence="3">The sequence shown here is derived from an EMBL/GenBank/DDBJ whole genome shotgun (WGS) entry which is preliminary data.</text>
</comment>
<keyword evidence="1" id="KW-0175">Coiled coil</keyword>
<proteinExistence type="predicted"/>
<dbReference type="RefSeq" id="WP_145893062.1">
    <property type="nucleotide sequence ID" value="NZ_VOBQ01000008.1"/>
</dbReference>
<dbReference type="PROSITE" id="PS51257">
    <property type="entry name" value="PROKAR_LIPOPROTEIN"/>
    <property type="match status" value="1"/>
</dbReference>
<dbReference type="AlphaFoldDB" id="A0A562ZSV1"/>